<keyword evidence="5" id="KW-1185">Reference proteome</keyword>
<evidence type="ECO:0000259" key="3">
    <source>
        <dbReference type="PROSITE" id="PS51724"/>
    </source>
</evidence>
<gene>
    <name evidence="1" type="primary">damX</name>
    <name evidence="4" type="ORF">O1V66_18695</name>
</gene>
<dbReference type="HAMAP" id="MF_02021">
    <property type="entry name" value="DamX"/>
    <property type="match status" value="1"/>
</dbReference>
<evidence type="ECO:0000256" key="1">
    <source>
        <dbReference type="HAMAP-Rule" id="MF_02021"/>
    </source>
</evidence>
<keyword evidence="1" id="KW-0812">Transmembrane</keyword>
<keyword evidence="1" id="KW-0472">Membrane</keyword>
<comment type="subcellular location">
    <subcellularLocation>
        <location evidence="1">Cell inner membrane</location>
        <topology evidence="1">Single-pass membrane protein</topology>
    </subcellularLocation>
    <text evidence="1">Localizes at the septal ring.</text>
</comment>
<comment type="function">
    <text evidence="1">Non-essential cell division protein.</text>
</comment>
<dbReference type="Pfam" id="PF05036">
    <property type="entry name" value="SPOR"/>
    <property type="match status" value="1"/>
</dbReference>
<dbReference type="Gene3D" id="3.30.70.1070">
    <property type="entry name" value="Sporulation related repeat"/>
    <property type="match status" value="1"/>
</dbReference>
<organism evidence="4 5">
    <name type="scientific">Rouxiella chamberiensis</name>
    <dbReference type="NCBI Taxonomy" id="1513468"/>
    <lineage>
        <taxon>Bacteria</taxon>
        <taxon>Pseudomonadati</taxon>
        <taxon>Pseudomonadota</taxon>
        <taxon>Gammaproteobacteria</taxon>
        <taxon>Enterobacterales</taxon>
        <taxon>Yersiniaceae</taxon>
        <taxon>Rouxiella</taxon>
    </lineage>
</organism>
<comment type="similarity">
    <text evidence="1">Belongs to the DamX family.</text>
</comment>
<feature type="compositionally biased region" description="Polar residues" evidence="2">
    <location>
        <begin position="170"/>
        <end position="189"/>
    </location>
</feature>
<dbReference type="InterPro" id="IPR007730">
    <property type="entry name" value="SPOR-like_dom"/>
</dbReference>
<reference evidence="4" key="1">
    <citation type="submission" date="2022-12" db="EMBL/GenBank/DDBJ databases">
        <title>Complete genome sequence of an Australian strain of Rouxiella badensis DAR84756 and resolution of the R. badensis DSM100043 and R. chamberiensis DSM28324 genomes.</title>
        <authorList>
            <person name="Paul S."/>
            <person name="Anderson P.J."/>
            <person name="Maynard G."/>
            <person name="Dyall-Smith M."/>
            <person name="Kudinha T."/>
        </authorList>
    </citation>
    <scope>NUCLEOTIDE SEQUENCE</scope>
    <source>
        <strain evidence="4">DSM 28324</strain>
    </source>
</reference>
<feature type="transmembrane region" description="Helical" evidence="1">
    <location>
        <begin position="38"/>
        <end position="59"/>
    </location>
</feature>
<feature type="compositionally biased region" description="Basic and acidic residues" evidence="2">
    <location>
        <begin position="235"/>
        <end position="250"/>
    </location>
</feature>
<evidence type="ECO:0000313" key="4">
    <source>
        <dbReference type="EMBL" id="WAT00821.1"/>
    </source>
</evidence>
<feature type="region of interest" description="Disordered" evidence="2">
    <location>
        <begin position="60"/>
        <end position="264"/>
    </location>
</feature>
<name>A0ABY7HPK5_9GAMM</name>
<dbReference type="InterPro" id="IPR036680">
    <property type="entry name" value="SPOR-like_sf"/>
</dbReference>
<dbReference type="EMBL" id="CP114058">
    <property type="protein sequence ID" value="WAT00821.1"/>
    <property type="molecule type" value="Genomic_DNA"/>
</dbReference>
<comment type="domain">
    <text evidence="1">The SPOR domain binds septal peptidoglycans and is required to target DamX to the septal ring.</text>
</comment>
<sequence>MDDLPPEDDLKPDTSDRRPPRSRKPSSPAPKLPVSRQYLMMGIGIIVLLLLILGIGSALKSPSSNTASAPSNGPKDISLSGGDSTPAAGNSAAVGIEAAPVQAPNAQTPANTDQTAGNQPKSIGLPPVSSTPTEAQPQVNNGQKERVDLPGDMNDALTQQQGQVDAAAQEGTQSLTSLPTGPATVNSSIKGRAPASTAVTAAPRSPVKAPSAEHRSASRNEHTTPARTPVAKASEPARKPETRKEAERHTAAPAKVAVESGSASALKTAPGSHYTLQLSGASQANSLNTFARQQGLKNFYVYQTARDGKPWFVLVSGNYASSAEAKRAIASLPADVQAKKPWVKPVHQVQQDLKK</sequence>
<dbReference type="PROSITE" id="PS51724">
    <property type="entry name" value="SPOR"/>
    <property type="match status" value="1"/>
</dbReference>
<feature type="compositionally biased region" description="Polar residues" evidence="2">
    <location>
        <begin position="128"/>
        <end position="142"/>
    </location>
</feature>
<keyword evidence="1" id="KW-1133">Transmembrane helix</keyword>
<dbReference type="InterPro" id="IPR032899">
    <property type="entry name" value="DamX"/>
</dbReference>
<feature type="region of interest" description="Disordered" evidence="2">
    <location>
        <begin position="1"/>
        <end position="33"/>
    </location>
</feature>
<feature type="compositionally biased region" description="Low complexity" evidence="2">
    <location>
        <begin position="60"/>
        <end position="72"/>
    </location>
</feature>
<keyword evidence="1" id="KW-0132">Cell division</keyword>
<keyword evidence="1" id="KW-0997">Cell inner membrane</keyword>
<proteinExistence type="inferred from homology"/>
<feature type="compositionally biased region" description="Basic and acidic residues" evidence="2">
    <location>
        <begin position="8"/>
        <end position="19"/>
    </location>
</feature>
<keyword evidence="1" id="KW-0131">Cell cycle</keyword>
<accession>A0ABY7HPK5</accession>
<dbReference type="Proteomes" id="UP001164712">
    <property type="component" value="Chromosome"/>
</dbReference>
<evidence type="ECO:0000313" key="5">
    <source>
        <dbReference type="Proteomes" id="UP001164712"/>
    </source>
</evidence>
<feature type="compositionally biased region" description="Basic and acidic residues" evidence="2">
    <location>
        <begin position="211"/>
        <end position="224"/>
    </location>
</feature>
<dbReference type="RefSeq" id="WP_045048654.1">
    <property type="nucleotide sequence ID" value="NZ_CP114058.1"/>
</dbReference>
<feature type="domain" description="SPOR" evidence="3">
    <location>
        <begin position="268"/>
        <end position="345"/>
    </location>
</feature>
<protein>
    <recommendedName>
        <fullName evidence="1">Cell division protein DamX</fullName>
    </recommendedName>
</protein>
<keyword evidence="1" id="KW-1003">Cell membrane</keyword>
<evidence type="ECO:0000256" key="2">
    <source>
        <dbReference type="SAM" id="MobiDB-lite"/>
    </source>
</evidence>
<feature type="compositionally biased region" description="Polar residues" evidence="2">
    <location>
        <begin position="104"/>
        <end position="121"/>
    </location>
</feature>